<dbReference type="CDD" id="cd09272">
    <property type="entry name" value="RNase_HI_RT_Ty1"/>
    <property type="match status" value="1"/>
</dbReference>
<gene>
    <name evidence="2" type="ORF">L195_g042078</name>
</gene>
<proteinExistence type="predicted"/>
<reference evidence="2 3" key="2">
    <citation type="journal article" date="2017" name="Front. Plant Sci.">
        <title>Gene Classification and Mining of Molecular Markers Useful in Red Clover (Trifolium pratense) Breeding.</title>
        <authorList>
            <person name="Istvanek J."/>
            <person name="Dluhosova J."/>
            <person name="Dluhos P."/>
            <person name="Patkova L."/>
            <person name="Nedelnik J."/>
            <person name="Repkova J."/>
        </authorList>
    </citation>
    <scope>NUCLEOTIDE SEQUENCE [LARGE SCALE GENOMIC DNA]</scope>
    <source>
        <strain evidence="3">cv. Tatra</strain>
        <tissue evidence="2">Young leaves</tissue>
    </source>
</reference>
<evidence type="ECO:0000313" key="3">
    <source>
        <dbReference type="Proteomes" id="UP000236291"/>
    </source>
</evidence>
<name>A0A2K3M5H6_TRIPR</name>
<sequence>MNEEMRSIVKNRTWQLVDLPTGKEAIGLKWVYKTKYNEDGSVQKYKARLVAKGYSQQPGVDFNETFAPVARMETIRTVLALAAQLELQVFQLDVKSAFLNGELEEEVYVKQPQGFEAKGKERKVYKLHKALYGLKQAPRAWNSKIDAYFLQNGFVKSPSEPSLYVKRNGANFLMVCLYVDDLIYAGTNPNMVQSFKEAMMKEYEMTDLGLMKYFLGIQVKQTKGEIFITQEKYIHDLLKKFRLESCKPVSTPMAMNEKLQLNDGAEQADPKVYRSLVGSLIYLTNTRPDIVHSVSLVSRFMNEPSKLHFAAAKRILRYLQGTKKLGIKYVKEEDNKLVGYTDSDWAGSFDDRKSTSAYVFCLGSKAISWSSKKQNSVALSSAEAEYISANEATREAVWLRRILSDLQQKVEDPTPIFCDNQSAISMSKNPVFHGRSKHIELRHNYIRDMVQKKEIYLEYIKTTKQPADVLTKAVSLEKLEQFKDIMKITN</sequence>
<dbReference type="PANTHER" id="PTHR11439:SF483">
    <property type="entry name" value="PEPTIDE SYNTHASE GLIP-LIKE, PUTATIVE (AFU_ORTHOLOGUE AFUA_3G12920)-RELATED"/>
    <property type="match status" value="1"/>
</dbReference>
<dbReference type="Proteomes" id="UP000236291">
    <property type="component" value="Unassembled WGS sequence"/>
</dbReference>
<dbReference type="InterPro" id="IPR043502">
    <property type="entry name" value="DNA/RNA_pol_sf"/>
</dbReference>
<reference evidence="2 3" key="1">
    <citation type="journal article" date="2014" name="Am. J. Bot.">
        <title>Genome assembly and annotation for red clover (Trifolium pratense; Fabaceae).</title>
        <authorList>
            <person name="Istvanek J."/>
            <person name="Jaros M."/>
            <person name="Krenek A."/>
            <person name="Repkova J."/>
        </authorList>
    </citation>
    <scope>NUCLEOTIDE SEQUENCE [LARGE SCALE GENOMIC DNA]</scope>
    <source>
        <strain evidence="3">cv. Tatra</strain>
        <tissue evidence="2">Young leaves</tissue>
    </source>
</reference>
<evidence type="ECO:0000259" key="1">
    <source>
        <dbReference type="Pfam" id="PF07727"/>
    </source>
</evidence>
<evidence type="ECO:0000313" key="2">
    <source>
        <dbReference type="EMBL" id="PNX86003.1"/>
    </source>
</evidence>
<accession>A0A2K3M5H6</accession>
<dbReference type="SUPFAM" id="SSF56672">
    <property type="entry name" value="DNA/RNA polymerases"/>
    <property type="match status" value="1"/>
</dbReference>
<protein>
    <submittedName>
        <fullName evidence="2">Retrotransposon protein</fullName>
    </submittedName>
</protein>
<dbReference type="EMBL" id="ASHM01050088">
    <property type="protein sequence ID" value="PNX86003.1"/>
    <property type="molecule type" value="Genomic_DNA"/>
</dbReference>
<dbReference type="AlphaFoldDB" id="A0A2K3M5H6"/>
<comment type="caution">
    <text evidence="2">The sequence shown here is derived from an EMBL/GenBank/DDBJ whole genome shotgun (WGS) entry which is preliminary data.</text>
</comment>
<organism evidence="2 3">
    <name type="scientific">Trifolium pratense</name>
    <name type="common">Red clover</name>
    <dbReference type="NCBI Taxonomy" id="57577"/>
    <lineage>
        <taxon>Eukaryota</taxon>
        <taxon>Viridiplantae</taxon>
        <taxon>Streptophyta</taxon>
        <taxon>Embryophyta</taxon>
        <taxon>Tracheophyta</taxon>
        <taxon>Spermatophyta</taxon>
        <taxon>Magnoliopsida</taxon>
        <taxon>eudicotyledons</taxon>
        <taxon>Gunneridae</taxon>
        <taxon>Pentapetalae</taxon>
        <taxon>rosids</taxon>
        <taxon>fabids</taxon>
        <taxon>Fabales</taxon>
        <taxon>Fabaceae</taxon>
        <taxon>Papilionoideae</taxon>
        <taxon>50 kb inversion clade</taxon>
        <taxon>NPAAA clade</taxon>
        <taxon>Hologalegina</taxon>
        <taxon>IRL clade</taxon>
        <taxon>Trifolieae</taxon>
        <taxon>Trifolium</taxon>
    </lineage>
</organism>
<feature type="domain" description="Reverse transcriptase Ty1/copia-type" evidence="1">
    <location>
        <begin position="11"/>
        <end position="254"/>
    </location>
</feature>
<dbReference type="Pfam" id="PF07727">
    <property type="entry name" value="RVT_2"/>
    <property type="match status" value="1"/>
</dbReference>
<dbReference type="InterPro" id="IPR013103">
    <property type="entry name" value="RVT_2"/>
</dbReference>
<dbReference type="PANTHER" id="PTHR11439">
    <property type="entry name" value="GAG-POL-RELATED RETROTRANSPOSON"/>
    <property type="match status" value="1"/>
</dbReference>